<feature type="region of interest" description="Disordered" evidence="1">
    <location>
        <begin position="1"/>
        <end position="21"/>
    </location>
</feature>
<organism evidence="3 4">
    <name type="scientific">Ktedonosporobacter rubrisoli</name>
    <dbReference type="NCBI Taxonomy" id="2509675"/>
    <lineage>
        <taxon>Bacteria</taxon>
        <taxon>Bacillati</taxon>
        <taxon>Chloroflexota</taxon>
        <taxon>Ktedonobacteria</taxon>
        <taxon>Ktedonobacterales</taxon>
        <taxon>Ktedonosporobacteraceae</taxon>
        <taxon>Ktedonosporobacter</taxon>
    </lineage>
</organism>
<name>A0A4P6JJE6_KTERU</name>
<dbReference type="GO" id="GO:0006950">
    <property type="term" value="P:response to stress"/>
    <property type="evidence" value="ECO:0007669"/>
    <property type="project" value="TreeGrafter"/>
</dbReference>
<dbReference type="Pfam" id="PF12802">
    <property type="entry name" value="MarR_2"/>
    <property type="match status" value="1"/>
</dbReference>
<dbReference type="Proteomes" id="UP000290365">
    <property type="component" value="Chromosome"/>
</dbReference>
<dbReference type="SUPFAM" id="SSF46785">
    <property type="entry name" value="Winged helix' DNA-binding domain"/>
    <property type="match status" value="1"/>
</dbReference>
<dbReference type="RefSeq" id="WP_129885385.1">
    <property type="nucleotide sequence ID" value="NZ_CP035758.1"/>
</dbReference>
<dbReference type="InterPro" id="IPR036388">
    <property type="entry name" value="WH-like_DNA-bd_sf"/>
</dbReference>
<evidence type="ECO:0000313" key="3">
    <source>
        <dbReference type="EMBL" id="QBD74786.1"/>
    </source>
</evidence>
<dbReference type="PANTHER" id="PTHR33164">
    <property type="entry name" value="TRANSCRIPTIONAL REGULATOR, MARR FAMILY"/>
    <property type="match status" value="1"/>
</dbReference>
<reference evidence="3 4" key="1">
    <citation type="submission" date="2019-01" db="EMBL/GenBank/DDBJ databases">
        <title>Ktedonosporobacter rubrisoli SCAWS-G2.</title>
        <authorList>
            <person name="Huang Y."/>
            <person name="Yan B."/>
        </authorList>
    </citation>
    <scope>NUCLEOTIDE SEQUENCE [LARGE SCALE GENOMIC DNA]</scope>
    <source>
        <strain evidence="3 4">SCAWS-G2</strain>
    </source>
</reference>
<feature type="compositionally biased region" description="Basic and acidic residues" evidence="1">
    <location>
        <begin position="1"/>
        <end position="12"/>
    </location>
</feature>
<dbReference type="SMART" id="SM00347">
    <property type="entry name" value="HTH_MARR"/>
    <property type="match status" value="1"/>
</dbReference>
<gene>
    <name evidence="3" type="ORF">EPA93_01760</name>
</gene>
<keyword evidence="4" id="KW-1185">Reference proteome</keyword>
<dbReference type="InterPro" id="IPR036390">
    <property type="entry name" value="WH_DNA-bd_sf"/>
</dbReference>
<evidence type="ECO:0000259" key="2">
    <source>
        <dbReference type="SMART" id="SM00347"/>
    </source>
</evidence>
<protein>
    <submittedName>
        <fullName evidence="3">MarR family transcriptional regulator</fullName>
    </submittedName>
</protein>
<dbReference type="Gene3D" id="1.10.10.10">
    <property type="entry name" value="Winged helix-like DNA-binding domain superfamily/Winged helix DNA-binding domain"/>
    <property type="match status" value="1"/>
</dbReference>
<dbReference type="InterPro" id="IPR039422">
    <property type="entry name" value="MarR/SlyA-like"/>
</dbReference>
<dbReference type="EMBL" id="CP035758">
    <property type="protein sequence ID" value="QBD74786.1"/>
    <property type="molecule type" value="Genomic_DNA"/>
</dbReference>
<dbReference type="KEGG" id="kbs:EPA93_01760"/>
<evidence type="ECO:0000313" key="4">
    <source>
        <dbReference type="Proteomes" id="UP000290365"/>
    </source>
</evidence>
<sequence length="171" mass="19376">MSTRQHSEDPKPEALPPRLPPQEKAEALMALIEEAMAVQMCLQLIAEHLHGSSELTRACRGILRDLYRLGPRTVPQLARNRPVSRQNVLMLVHRLASEDLVAFSRNPAHKRSHLVSLTDRGKELLEQMWGREMALLSHLDLDLPLDDLRAATGVLHHLRTTFEQLPLPDSE</sequence>
<evidence type="ECO:0000256" key="1">
    <source>
        <dbReference type="SAM" id="MobiDB-lite"/>
    </source>
</evidence>
<dbReference type="PANTHER" id="PTHR33164:SF99">
    <property type="entry name" value="MARR FAMILY REGULATORY PROTEIN"/>
    <property type="match status" value="1"/>
</dbReference>
<accession>A0A4P6JJE6</accession>
<dbReference type="GO" id="GO:0003700">
    <property type="term" value="F:DNA-binding transcription factor activity"/>
    <property type="evidence" value="ECO:0007669"/>
    <property type="project" value="InterPro"/>
</dbReference>
<dbReference type="InterPro" id="IPR000835">
    <property type="entry name" value="HTH_MarR-typ"/>
</dbReference>
<proteinExistence type="predicted"/>
<feature type="domain" description="HTH marR-type" evidence="2">
    <location>
        <begin position="48"/>
        <end position="148"/>
    </location>
</feature>
<dbReference type="AlphaFoldDB" id="A0A4P6JJE6"/>
<dbReference type="OrthoDB" id="5148120at2"/>